<reference evidence="2" key="1">
    <citation type="submission" date="2020-02" db="EMBL/GenBank/DDBJ databases">
        <authorList>
            <person name="Meier V. D."/>
        </authorList>
    </citation>
    <scope>NUCLEOTIDE SEQUENCE</scope>
    <source>
        <strain evidence="2">AVDCRST_MAG88</strain>
    </source>
</reference>
<feature type="compositionally biased region" description="Low complexity" evidence="1">
    <location>
        <begin position="99"/>
        <end position="108"/>
    </location>
</feature>
<feature type="compositionally biased region" description="Basic residues" evidence="1">
    <location>
        <begin position="73"/>
        <end position="82"/>
    </location>
</feature>
<dbReference type="EMBL" id="CADCWM010000076">
    <property type="protein sequence ID" value="CAA9543816.1"/>
    <property type="molecule type" value="Genomic_DNA"/>
</dbReference>
<gene>
    <name evidence="2" type="ORF">AVDCRST_MAG88-234</name>
</gene>
<feature type="non-terminal residue" evidence="2">
    <location>
        <position position="1"/>
    </location>
</feature>
<feature type="compositionally biased region" description="Low complexity" evidence="1">
    <location>
        <begin position="61"/>
        <end position="72"/>
    </location>
</feature>
<feature type="region of interest" description="Disordered" evidence="1">
    <location>
        <begin position="1"/>
        <end position="122"/>
    </location>
</feature>
<evidence type="ECO:0000256" key="1">
    <source>
        <dbReference type="SAM" id="MobiDB-lite"/>
    </source>
</evidence>
<feature type="non-terminal residue" evidence="2">
    <location>
        <position position="122"/>
    </location>
</feature>
<name>A0A6J4UBG9_9BACT</name>
<organism evidence="2">
    <name type="scientific">uncultured Thermomicrobiales bacterium</name>
    <dbReference type="NCBI Taxonomy" id="1645740"/>
    <lineage>
        <taxon>Bacteria</taxon>
        <taxon>Pseudomonadati</taxon>
        <taxon>Thermomicrobiota</taxon>
        <taxon>Thermomicrobia</taxon>
        <taxon>Thermomicrobiales</taxon>
        <taxon>environmental samples</taxon>
    </lineage>
</organism>
<feature type="compositionally biased region" description="Basic residues" evidence="1">
    <location>
        <begin position="109"/>
        <end position="122"/>
    </location>
</feature>
<protein>
    <submittedName>
        <fullName evidence="2">Uncharacterized protein</fullName>
    </submittedName>
</protein>
<accession>A0A6J4UBG9</accession>
<sequence length="122" mass="13275">EPVVSTGRAGPPCGTTPAPRRSRLRRGDRGAPRRHPGGGAVPSRRRSRAAPDPDERRARRAAAPRSLAPAGARRCRPRRLLLRLRGDRRGAAPPRRRGALPACGPARLPLRHPRGRGRPQDL</sequence>
<proteinExistence type="predicted"/>
<evidence type="ECO:0000313" key="2">
    <source>
        <dbReference type="EMBL" id="CAA9543816.1"/>
    </source>
</evidence>
<dbReference type="AlphaFoldDB" id="A0A6J4UBG9"/>